<dbReference type="Gene3D" id="3.50.50.100">
    <property type="match status" value="1"/>
</dbReference>
<name>A0AAW4YSJ9_9GAMM</name>
<dbReference type="InterPro" id="IPR036188">
    <property type="entry name" value="FAD/NAD-bd_sf"/>
</dbReference>
<dbReference type="Pfam" id="PF07992">
    <property type="entry name" value="Pyr_redox_2"/>
    <property type="match status" value="1"/>
</dbReference>
<keyword evidence="4" id="KW-0560">Oxidoreductase</keyword>
<reference evidence="6" key="1">
    <citation type="submission" date="2020-05" db="EMBL/GenBank/DDBJ databases">
        <authorList>
            <person name="Wang L."/>
            <person name="Shao Z."/>
        </authorList>
    </citation>
    <scope>NUCLEOTIDE SEQUENCE</scope>
    <source>
        <strain evidence="6">MCCC 1A05776</strain>
    </source>
</reference>
<comment type="cofactor">
    <cofactor evidence="1">
        <name>FAD</name>
        <dbReference type="ChEBI" id="CHEBI:57692"/>
    </cofactor>
</comment>
<dbReference type="EMBL" id="JABFTS010000002">
    <property type="protein sequence ID" value="MCE8050941.1"/>
    <property type="molecule type" value="Genomic_DNA"/>
</dbReference>
<proteinExistence type="predicted"/>
<keyword evidence="2" id="KW-0285">Flavoprotein</keyword>
<organism evidence="6 7">
    <name type="scientific">Billgrantia desiderata</name>
    <dbReference type="NCBI Taxonomy" id="52021"/>
    <lineage>
        <taxon>Bacteria</taxon>
        <taxon>Pseudomonadati</taxon>
        <taxon>Pseudomonadota</taxon>
        <taxon>Gammaproteobacteria</taxon>
        <taxon>Oceanospirillales</taxon>
        <taxon>Halomonadaceae</taxon>
        <taxon>Billgrantia</taxon>
    </lineage>
</organism>
<accession>A0AAW4YSJ9</accession>
<dbReference type="GO" id="GO:0003955">
    <property type="term" value="F:NAD(P)H dehydrogenase (quinone) activity"/>
    <property type="evidence" value="ECO:0007669"/>
    <property type="project" value="TreeGrafter"/>
</dbReference>
<comment type="caution">
    <text evidence="6">The sequence shown here is derived from an EMBL/GenBank/DDBJ whole genome shotgun (WGS) entry which is preliminary data.</text>
</comment>
<dbReference type="SUPFAM" id="SSF51905">
    <property type="entry name" value="FAD/NAD(P)-binding domain"/>
    <property type="match status" value="2"/>
</dbReference>
<evidence type="ECO:0000256" key="1">
    <source>
        <dbReference type="ARBA" id="ARBA00001974"/>
    </source>
</evidence>
<evidence type="ECO:0000259" key="5">
    <source>
        <dbReference type="Pfam" id="PF07992"/>
    </source>
</evidence>
<evidence type="ECO:0000256" key="3">
    <source>
        <dbReference type="ARBA" id="ARBA00022827"/>
    </source>
</evidence>
<dbReference type="PANTHER" id="PTHR42913:SF9">
    <property type="entry name" value="SLR1591 PROTEIN"/>
    <property type="match status" value="1"/>
</dbReference>
<evidence type="ECO:0000313" key="6">
    <source>
        <dbReference type="EMBL" id="MCE8050941.1"/>
    </source>
</evidence>
<dbReference type="PRINTS" id="PR00368">
    <property type="entry name" value="FADPNR"/>
</dbReference>
<evidence type="ECO:0000256" key="2">
    <source>
        <dbReference type="ARBA" id="ARBA00022630"/>
    </source>
</evidence>
<gene>
    <name evidence="6" type="ORF">HOP61_06510</name>
</gene>
<feature type="domain" description="FAD/NAD(P)-binding" evidence="5">
    <location>
        <begin position="11"/>
        <end position="302"/>
    </location>
</feature>
<dbReference type="GO" id="GO:0019646">
    <property type="term" value="P:aerobic electron transport chain"/>
    <property type="evidence" value="ECO:0007669"/>
    <property type="project" value="TreeGrafter"/>
</dbReference>
<dbReference type="PANTHER" id="PTHR42913">
    <property type="entry name" value="APOPTOSIS-INDUCING FACTOR 1"/>
    <property type="match status" value="1"/>
</dbReference>
<protein>
    <submittedName>
        <fullName evidence="6">FAD-dependent oxidoreductase</fullName>
    </submittedName>
</protein>
<dbReference type="Proteomes" id="UP001320178">
    <property type="component" value="Unassembled WGS sequence"/>
</dbReference>
<dbReference type="AlphaFoldDB" id="A0AAW4YSJ9"/>
<dbReference type="RefSeq" id="WP_234238935.1">
    <property type="nucleotide sequence ID" value="NZ_JABFTS010000002.1"/>
</dbReference>
<evidence type="ECO:0000313" key="7">
    <source>
        <dbReference type="Proteomes" id="UP001320178"/>
    </source>
</evidence>
<reference evidence="6" key="2">
    <citation type="journal article" date="2021" name="Front. Microbiol.">
        <title>Aerobic Denitrification and Heterotrophic Sulfur Oxidation in the Genus Halomonas Revealed by Six Novel Species Characterizations and Genome-Based Analysis.</title>
        <authorList>
            <person name="Wang L."/>
            <person name="Shao Z."/>
        </authorList>
    </citation>
    <scope>NUCLEOTIDE SEQUENCE</scope>
    <source>
        <strain evidence="6">MCCC 1A05776</strain>
    </source>
</reference>
<dbReference type="InterPro" id="IPR051169">
    <property type="entry name" value="NADH-Q_oxidoreductase"/>
</dbReference>
<sequence>MSALRGGGRPHIVLIGAGHAHLYLMRHRHRLADADITIVDPGAFWYSGMAAGMLGGAHDPAEIRSDPRRLARQYGLDSVRGRLAGLDRAGRQAQLADGRTLGYDLISLNLGSGAPTPSAASHGPGVWAVKPIAQLVALRHYLSNAFERGERPALVVVGGGASGVELACNLRSLATRHAAQIAITLVSRSRKLIPTAPSGARRWLEGYLRRIGVEVRVGMRAVSQHRDGLLIAAEDATMGQDALRLLECGHVIHASGLAPPDALGGLGLTLIDGRGLALHDTLQSVDDPDVFAAGDCAALVAHALPRLGVYGVRQAPVLLANLEARLHGRPLQRYRPQAQALTILDLGHGQGLAIRGRLWWAGRSSLLWKRWLDDRFMADYRQ</sequence>
<dbReference type="InterPro" id="IPR023753">
    <property type="entry name" value="FAD/NAD-binding_dom"/>
</dbReference>
<evidence type="ECO:0000256" key="4">
    <source>
        <dbReference type="ARBA" id="ARBA00023002"/>
    </source>
</evidence>
<keyword evidence="3" id="KW-0274">FAD</keyword>